<feature type="domain" description="Histidine kinase" evidence="13">
    <location>
        <begin position="302"/>
        <end position="512"/>
    </location>
</feature>
<dbReference type="SMART" id="SM00387">
    <property type="entry name" value="HATPase_c"/>
    <property type="match status" value="1"/>
</dbReference>
<proteinExistence type="predicted"/>
<keyword evidence="7 15" id="KW-0418">Kinase</keyword>
<dbReference type="InterPro" id="IPR003661">
    <property type="entry name" value="HisK_dim/P_dom"/>
</dbReference>
<dbReference type="SUPFAM" id="SSF47384">
    <property type="entry name" value="Homodimeric domain of signal transducing histidine kinase"/>
    <property type="match status" value="1"/>
</dbReference>
<dbReference type="SMART" id="SM00388">
    <property type="entry name" value="HisKA"/>
    <property type="match status" value="1"/>
</dbReference>
<keyword evidence="8 12" id="KW-1133">Transmembrane helix</keyword>
<evidence type="ECO:0000256" key="8">
    <source>
        <dbReference type="ARBA" id="ARBA00022989"/>
    </source>
</evidence>
<dbReference type="InterPro" id="IPR003660">
    <property type="entry name" value="HAMP_dom"/>
</dbReference>
<protein>
    <recommendedName>
        <fullName evidence="3">histidine kinase</fullName>
        <ecNumber evidence="3">2.7.13.3</ecNumber>
    </recommendedName>
</protein>
<accession>A0A2L0EY99</accession>
<dbReference type="PROSITE" id="PS50885">
    <property type="entry name" value="HAMP"/>
    <property type="match status" value="1"/>
</dbReference>
<evidence type="ECO:0000256" key="7">
    <source>
        <dbReference type="ARBA" id="ARBA00022777"/>
    </source>
</evidence>
<dbReference type="Gene3D" id="3.30.565.10">
    <property type="entry name" value="Histidine kinase-like ATPase, C-terminal domain"/>
    <property type="match status" value="1"/>
</dbReference>
<evidence type="ECO:0000256" key="6">
    <source>
        <dbReference type="ARBA" id="ARBA00022692"/>
    </source>
</evidence>
<organism evidence="15 16">
    <name type="scientific">Sorangium cellulosum</name>
    <name type="common">Polyangium cellulosum</name>
    <dbReference type="NCBI Taxonomy" id="56"/>
    <lineage>
        <taxon>Bacteria</taxon>
        <taxon>Pseudomonadati</taxon>
        <taxon>Myxococcota</taxon>
        <taxon>Polyangia</taxon>
        <taxon>Polyangiales</taxon>
        <taxon>Polyangiaceae</taxon>
        <taxon>Sorangium</taxon>
    </lineage>
</organism>
<feature type="region of interest" description="Disordered" evidence="11">
    <location>
        <begin position="100"/>
        <end position="121"/>
    </location>
</feature>
<name>A0A2L0EY99_SORCE</name>
<dbReference type="Gene3D" id="1.10.287.130">
    <property type="match status" value="1"/>
</dbReference>
<dbReference type="EMBL" id="CP012673">
    <property type="protein sequence ID" value="AUX44294.1"/>
    <property type="molecule type" value="Genomic_DNA"/>
</dbReference>
<keyword evidence="5 15" id="KW-0808">Transferase</keyword>
<evidence type="ECO:0000256" key="4">
    <source>
        <dbReference type="ARBA" id="ARBA00022553"/>
    </source>
</evidence>
<dbReference type="InterPro" id="IPR036097">
    <property type="entry name" value="HisK_dim/P_sf"/>
</dbReference>
<dbReference type="EC" id="2.7.13.3" evidence="3"/>
<dbReference type="GO" id="GO:0000155">
    <property type="term" value="F:phosphorelay sensor kinase activity"/>
    <property type="evidence" value="ECO:0007669"/>
    <property type="project" value="InterPro"/>
</dbReference>
<keyword evidence="4" id="KW-0597">Phosphoprotein</keyword>
<evidence type="ECO:0000256" key="10">
    <source>
        <dbReference type="ARBA" id="ARBA00023136"/>
    </source>
</evidence>
<evidence type="ECO:0000256" key="2">
    <source>
        <dbReference type="ARBA" id="ARBA00004370"/>
    </source>
</evidence>
<reference evidence="15 16" key="1">
    <citation type="submission" date="2015-09" db="EMBL/GenBank/DDBJ databases">
        <title>Sorangium comparison.</title>
        <authorList>
            <person name="Zaburannyi N."/>
            <person name="Bunk B."/>
            <person name="Overmann J."/>
            <person name="Mueller R."/>
        </authorList>
    </citation>
    <scope>NUCLEOTIDE SEQUENCE [LARGE SCALE GENOMIC DNA]</scope>
    <source>
        <strain evidence="15 16">So ce26</strain>
    </source>
</reference>
<dbReference type="Gene3D" id="6.10.340.10">
    <property type="match status" value="1"/>
</dbReference>
<gene>
    <name evidence="15" type="primary">cpxA</name>
    <name evidence="15" type="ORF">SOCE26_057580</name>
</gene>
<dbReference type="CDD" id="cd00082">
    <property type="entry name" value="HisKA"/>
    <property type="match status" value="1"/>
</dbReference>
<evidence type="ECO:0000256" key="12">
    <source>
        <dbReference type="SAM" id="Phobius"/>
    </source>
</evidence>
<keyword evidence="6 12" id="KW-0812">Transmembrane</keyword>
<dbReference type="InterPro" id="IPR050428">
    <property type="entry name" value="TCS_sensor_his_kinase"/>
</dbReference>
<comment type="catalytic activity">
    <reaction evidence="1">
        <text>ATP + protein L-histidine = ADP + protein N-phospho-L-histidine.</text>
        <dbReference type="EC" id="2.7.13.3"/>
    </reaction>
</comment>
<dbReference type="SUPFAM" id="SSF158472">
    <property type="entry name" value="HAMP domain-like"/>
    <property type="match status" value="1"/>
</dbReference>
<keyword evidence="9" id="KW-0902">Two-component regulatory system</keyword>
<dbReference type="Proteomes" id="UP000238348">
    <property type="component" value="Chromosome"/>
</dbReference>
<dbReference type="CDD" id="cd00075">
    <property type="entry name" value="HATPase"/>
    <property type="match status" value="1"/>
</dbReference>
<feature type="domain" description="HAMP" evidence="14">
    <location>
        <begin position="242"/>
        <end position="294"/>
    </location>
</feature>
<evidence type="ECO:0000256" key="3">
    <source>
        <dbReference type="ARBA" id="ARBA00012438"/>
    </source>
</evidence>
<dbReference type="AlphaFoldDB" id="A0A2L0EY99"/>
<dbReference type="PANTHER" id="PTHR45436">
    <property type="entry name" value="SENSOR HISTIDINE KINASE YKOH"/>
    <property type="match status" value="1"/>
</dbReference>
<feature type="transmembrane region" description="Helical" evidence="12">
    <location>
        <begin position="222"/>
        <end position="244"/>
    </location>
</feature>
<dbReference type="InterPro" id="IPR003594">
    <property type="entry name" value="HATPase_dom"/>
</dbReference>
<dbReference type="InterPro" id="IPR036890">
    <property type="entry name" value="HATPase_C_sf"/>
</dbReference>
<dbReference type="GO" id="GO:0005886">
    <property type="term" value="C:plasma membrane"/>
    <property type="evidence" value="ECO:0007669"/>
    <property type="project" value="TreeGrafter"/>
</dbReference>
<dbReference type="Pfam" id="PF02518">
    <property type="entry name" value="HATPase_c"/>
    <property type="match status" value="1"/>
</dbReference>
<dbReference type="SMART" id="SM00304">
    <property type="entry name" value="HAMP"/>
    <property type="match status" value="1"/>
</dbReference>
<evidence type="ECO:0000313" key="15">
    <source>
        <dbReference type="EMBL" id="AUX44294.1"/>
    </source>
</evidence>
<evidence type="ECO:0000256" key="9">
    <source>
        <dbReference type="ARBA" id="ARBA00023012"/>
    </source>
</evidence>
<dbReference type="PROSITE" id="PS50109">
    <property type="entry name" value="HIS_KIN"/>
    <property type="match status" value="1"/>
</dbReference>
<evidence type="ECO:0000256" key="11">
    <source>
        <dbReference type="SAM" id="MobiDB-lite"/>
    </source>
</evidence>
<comment type="subcellular location">
    <subcellularLocation>
        <location evidence="2">Membrane</location>
    </subcellularLocation>
</comment>
<evidence type="ECO:0000256" key="5">
    <source>
        <dbReference type="ARBA" id="ARBA00022679"/>
    </source>
</evidence>
<dbReference type="OrthoDB" id="9815202at2"/>
<dbReference type="PRINTS" id="PR00344">
    <property type="entry name" value="BCTRLSENSOR"/>
</dbReference>
<feature type="compositionally biased region" description="Pro residues" evidence="11">
    <location>
        <begin position="109"/>
        <end position="118"/>
    </location>
</feature>
<evidence type="ECO:0000313" key="16">
    <source>
        <dbReference type="Proteomes" id="UP000238348"/>
    </source>
</evidence>
<keyword evidence="10 12" id="KW-0472">Membrane</keyword>
<evidence type="ECO:0000259" key="14">
    <source>
        <dbReference type="PROSITE" id="PS50885"/>
    </source>
</evidence>
<evidence type="ECO:0000259" key="13">
    <source>
        <dbReference type="PROSITE" id="PS50109"/>
    </source>
</evidence>
<dbReference type="Pfam" id="PF00672">
    <property type="entry name" value="HAMP"/>
    <property type="match status" value="1"/>
</dbReference>
<dbReference type="FunFam" id="3.30.565.10:FF:000006">
    <property type="entry name" value="Sensor histidine kinase WalK"/>
    <property type="match status" value="1"/>
</dbReference>
<dbReference type="SUPFAM" id="SSF55874">
    <property type="entry name" value="ATPase domain of HSP90 chaperone/DNA topoisomerase II/histidine kinase"/>
    <property type="match status" value="1"/>
</dbReference>
<dbReference type="CDD" id="cd06225">
    <property type="entry name" value="HAMP"/>
    <property type="match status" value="1"/>
</dbReference>
<dbReference type="Pfam" id="PF00512">
    <property type="entry name" value="HisKA"/>
    <property type="match status" value="1"/>
</dbReference>
<dbReference type="PANTHER" id="PTHR45436:SF5">
    <property type="entry name" value="SENSOR HISTIDINE KINASE TRCS"/>
    <property type="match status" value="1"/>
</dbReference>
<dbReference type="InterPro" id="IPR004358">
    <property type="entry name" value="Sig_transdc_His_kin-like_C"/>
</dbReference>
<dbReference type="InterPro" id="IPR005467">
    <property type="entry name" value="His_kinase_dom"/>
</dbReference>
<dbReference type="RefSeq" id="WP_104982844.1">
    <property type="nucleotide sequence ID" value="NZ_CP012673.1"/>
</dbReference>
<dbReference type="FunFam" id="1.10.287.130:FF:000001">
    <property type="entry name" value="Two-component sensor histidine kinase"/>
    <property type="match status" value="1"/>
</dbReference>
<evidence type="ECO:0000256" key="1">
    <source>
        <dbReference type="ARBA" id="ARBA00000085"/>
    </source>
</evidence>
<feature type="transmembrane region" description="Helical" evidence="12">
    <location>
        <begin position="12"/>
        <end position="34"/>
    </location>
</feature>
<sequence>MVERLLRELGRIRVRLLVVNLVVLLVPVAGLEFARIYERQLLDSLERDMANQAVMVAAMLRSGALRGVAPGAPEHAEVLTYAARRTRTRIRLLDGAGAVVADSHENGPPEGPEPPAPGWLPRSEDVGGRLGDLADGVWPLRSSARSEDEPRERWPDVPLRPEVREALAGRRATRTRVRERQPAVILFLAEPIRSGGEVLGAVYVARSTRPVLVELHRIRSGLIRVLVVASLFTGLVTLALAWSISRPLGKLSRAAKRIAAGERELVVPTSGSGEIRELGESFAAMNERLAARLRYISEFAADVAHEFKSPLTSIRGAAELLDEGAADDLEARRRFLRNIELDVARLDRLVSRLLELSRIDASSEAMAIVDLEALAARVAERASAPDRPVVLRYEMPARLMRARQTDLETALLNLVDNAVKFSPPGEPVVVTVEAGQGGRTARISVRDRGPGIPPQHLPRIFDRFFTTDERRDGTGLGLSIVKSVVEAHGGTIAVESAPGEGATFVVELPARI</sequence>